<sequence length="196" mass="22637">MMSDINEHDNLGAKKDEEIDICVNLKDDSVTKRPASEVSDSNKRYQTLQRRKNSGIILLNNAEKHLTELLSLYDHKTGHRSISEDEETDADKIIDNLDKELTELANEADLHIKRANDQLDERIFNGEKDSEVSSDCYSKASSITTTSKASKISSTMRRQQEWKEAHERLNRLEQEQLALEEDINKRQTCFNRTRNN</sequence>
<gene>
    <name evidence="1" type="ORF">PACLA_8A086097</name>
</gene>
<evidence type="ECO:0000313" key="1">
    <source>
        <dbReference type="EMBL" id="CAB3993955.1"/>
    </source>
</evidence>
<dbReference type="EMBL" id="CACRXK020002363">
    <property type="protein sequence ID" value="CAB3993955.1"/>
    <property type="molecule type" value="Genomic_DNA"/>
</dbReference>
<protein>
    <submittedName>
        <fullName evidence="1">Uncharacterized protein</fullName>
    </submittedName>
</protein>
<accession>A0A6S7GQP0</accession>
<dbReference type="AlphaFoldDB" id="A0A6S7GQP0"/>
<organism evidence="1 2">
    <name type="scientific">Paramuricea clavata</name>
    <name type="common">Red gorgonian</name>
    <name type="synonym">Violescent sea-whip</name>
    <dbReference type="NCBI Taxonomy" id="317549"/>
    <lineage>
        <taxon>Eukaryota</taxon>
        <taxon>Metazoa</taxon>
        <taxon>Cnidaria</taxon>
        <taxon>Anthozoa</taxon>
        <taxon>Octocorallia</taxon>
        <taxon>Malacalcyonacea</taxon>
        <taxon>Plexauridae</taxon>
        <taxon>Paramuricea</taxon>
    </lineage>
</organism>
<name>A0A6S7GQP0_PARCT</name>
<reference evidence="1" key="1">
    <citation type="submission" date="2020-04" db="EMBL/GenBank/DDBJ databases">
        <authorList>
            <person name="Alioto T."/>
            <person name="Alioto T."/>
            <person name="Gomez Garrido J."/>
        </authorList>
    </citation>
    <scope>NUCLEOTIDE SEQUENCE</scope>
    <source>
        <strain evidence="1">A484AB</strain>
    </source>
</reference>
<evidence type="ECO:0000313" key="2">
    <source>
        <dbReference type="Proteomes" id="UP001152795"/>
    </source>
</evidence>
<keyword evidence="2" id="KW-1185">Reference proteome</keyword>
<proteinExistence type="predicted"/>
<comment type="caution">
    <text evidence="1">The sequence shown here is derived from an EMBL/GenBank/DDBJ whole genome shotgun (WGS) entry which is preliminary data.</text>
</comment>
<dbReference type="Proteomes" id="UP001152795">
    <property type="component" value="Unassembled WGS sequence"/>
</dbReference>